<keyword evidence="1" id="KW-1133">Transmembrane helix</keyword>
<dbReference type="EMBL" id="CP060007">
    <property type="protein sequence ID" value="QNA44106.1"/>
    <property type="molecule type" value="Genomic_DNA"/>
</dbReference>
<feature type="transmembrane region" description="Helical" evidence="1">
    <location>
        <begin position="174"/>
        <end position="191"/>
    </location>
</feature>
<feature type="transmembrane region" description="Helical" evidence="1">
    <location>
        <begin position="84"/>
        <end position="102"/>
    </location>
</feature>
<dbReference type="AlphaFoldDB" id="A0A7G5XF53"/>
<proteinExistence type="predicted"/>
<keyword evidence="1" id="KW-0812">Transmembrane</keyword>
<dbReference type="Proteomes" id="UP000515344">
    <property type="component" value="Chromosome"/>
</dbReference>
<feature type="transmembrane region" description="Helical" evidence="1">
    <location>
        <begin position="24"/>
        <end position="47"/>
    </location>
</feature>
<dbReference type="RefSeq" id="WP_182802368.1">
    <property type="nucleotide sequence ID" value="NZ_CP060007.1"/>
</dbReference>
<protein>
    <submittedName>
        <fullName evidence="2">Uncharacterized protein</fullName>
    </submittedName>
</protein>
<keyword evidence="1" id="KW-0472">Membrane</keyword>
<feature type="transmembrane region" description="Helical" evidence="1">
    <location>
        <begin position="197"/>
        <end position="216"/>
    </location>
</feature>
<feature type="transmembrane region" description="Helical" evidence="1">
    <location>
        <begin position="122"/>
        <end position="138"/>
    </location>
</feature>
<feature type="transmembrane region" description="Helical" evidence="1">
    <location>
        <begin position="144"/>
        <end position="162"/>
    </location>
</feature>
<name>A0A7G5XF53_9BACT</name>
<keyword evidence="3" id="KW-1185">Reference proteome</keyword>
<evidence type="ECO:0000313" key="3">
    <source>
        <dbReference type="Proteomes" id="UP000515344"/>
    </source>
</evidence>
<evidence type="ECO:0000256" key="1">
    <source>
        <dbReference type="SAM" id="Phobius"/>
    </source>
</evidence>
<accession>A0A7G5XF53</accession>
<sequence length="227" mass="24987">MNSQNQTLETIQDIRNMMDRSSRFISLSGLSGIAAGLCALTGAWFAYDVIEKSGGAGVRKGGLIADGYTNDGVGMLYSFMGSRLFYIALFTLLSAIVLAVFFTYIRSKRQGVPVWGSTAKRMIWNIAVPLVAGGLFLLKLIEAGVYGLIAPGCLIFYGIALINGAKYTFGEIRFLGYVITSLGVINCWFPGYGLYFWAAGFGLLHIIYGIVMWNKYERQPMQMEKKV</sequence>
<dbReference type="KEGG" id="lacs:H4075_18840"/>
<evidence type="ECO:0000313" key="2">
    <source>
        <dbReference type="EMBL" id="QNA44106.1"/>
    </source>
</evidence>
<organism evidence="2 3">
    <name type="scientific">Lacibacter sediminis</name>
    <dbReference type="NCBI Taxonomy" id="2760713"/>
    <lineage>
        <taxon>Bacteria</taxon>
        <taxon>Pseudomonadati</taxon>
        <taxon>Bacteroidota</taxon>
        <taxon>Chitinophagia</taxon>
        <taxon>Chitinophagales</taxon>
        <taxon>Chitinophagaceae</taxon>
        <taxon>Lacibacter</taxon>
    </lineage>
</organism>
<reference evidence="3" key="1">
    <citation type="submission" date="2020-08" db="EMBL/GenBank/DDBJ databases">
        <title>Lacibacter sp. S13-6-6 genome sequencing.</title>
        <authorList>
            <person name="Jin L."/>
        </authorList>
    </citation>
    <scope>NUCLEOTIDE SEQUENCE [LARGE SCALE GENOMIC DNA]</scope>
    <source>
        <strain evidence="3">S13-6-6</strain>
    </source>
</reference>
<gene>
    <name evidence="2" type="ORF">H4075_18840</name>
</gene>